<evidence type="ECO:0000313" key="3">
    <source>
        <dbReference type="Proteomes" id="UP000077748"/>
    </source>
</evidence>
<proteinExistence type="predicted"/>
<reference evidence="2" key="2">
    <citation type="submission" date="2023-03" db="EMBL/GenBank/DDBJ databases">
        <title>Draft assemblies of triclosan tolerant bacteria isolated from returned activated sludge.</title>
        <authorList>
            <person name="Van Hamelsveld S."/>
        </authorList>
    </citation>
    <scope>NUCLEOTIDE SEQUENCE</scope>
    <source>
        <strain evidence="2">GW210015_S63</strain>
    </source>
</reference>
<dbReference type="RefSeq" id="WP_064584222.1">
    <property type="nucleotide sequence ID" value="NZ_CP015878.1"/>
</dbReference>
<dbReference type="Proteomes" id="UP000077748">
    <property type="component" value="Chromosome"/>
</dbReference>
<name>A0A1A9KH32_9PSED</name>
<accession>A0A1A9KH32</accession>
<protein>
    <submittedName>
        <fullName evidence="1">Multidrug transporter</fullName>
    </submittedName>
</protein>
<sequence length="154" mass="17272">MFFGILLIVTWIILLLRYPARALPISAAALVGLGLVVALAIWQDSLDQRRLERLELRIRYAPTLCPADRPLRVDLKNGSDAPLLELRWKVAAYRPGDTTDLAENLYEAPRYRGPDALLGGDAWSDCLPLPALRPGYRASTLEFRAERIEGRFGD</sequence>
<reference evidence="1 3" key="1">
    <citation type="submission" date="2016-05" db="EMBL/GenBank/DDBJ databases">
        <title>Genome Sequence of Pseudomonas citronellolis Strain SJTE-3, an Estrogens and Persistent Organic Pollutants degradation strain.</title>
        <authorList>
            <person name="Liang R."/>
        </authorList>
    </citation>
    <scope>NUCLEOTIDE SEQUENCE [LARGE SCALE GENOMIC DNA]</scope>
    <source>
        <strain evidence="1 3">SJTE-3</strain>
    </source>
</reference>
<evidence type="ECO:0000313" key="1">
    <source>
        <dbReference type="EMBL" id="ANI17136.1"/>
    </source>
</evidence>
<gene>
    <name evidence="1" type="ORF">A9C11_25535</name>
    <name evidence="2" type="ORF">P3W55_18430</name>
</gene>
<dbReference type="EMBL" id="CP015878">
    <property type="protein sequence ID" value="ANI17136.1"/>
    <property type="molecule type" value="Genomic_DNA"/>
</dbReference>
<organism evidence="1 3">
    <name type="scientific">Pseudomonas citronellolis</name>
    <dbReference type="NCBI Taxonomy" id="53408"/>
    <lineage>
        <taxon>Bacteria</taxon>
        <taxon>Pseudomonadati</taxon>
        <taxon>Pseudomonadota</taxon>
        <taxon>Gammaproteobacteria</taxon>
        <taxon>Pseudomonadales</taxon>
        <taxon>Pseudomonadaceae</taxon>
        <taxon>Pseudomonas</taxon>
    </lineage>
</organism>
<dbReference type="AlphaFoldDB" id="A0A1A9KH32"/>
<dbReference type="EMBL" id="JARJLR010000296">
    <property type="protein sequence ID" value="MDF3843696.1"/>
    <property type="molecule type" value="Genomic_DNA"/>
</dbReference>
<dbReference type="Proteomes" id="UP001220662">
    <property type="component" value="Unassembled WGS sequence"/>
</dbReference>
<evidence type="ECO:0000313" key="2">
    <source>
        <dbReference type="EMBL" id="MDF3843696.1"/>
    </source>
</evidence>